<keyword evidence="3" id="KW-1003">Cell membrane</keyword>
<keyword evidence="7 9" id="KW-0472">Membrane</keyword>
<keyword evidence="12" id="KW-1185">Reference proteome</keyword>
<dbReference type="PANTHER" id="PTHR30576:SF4">
    <property type="entry name" value="UNDECAPRENYL-PHOSPHATE GALACTOSE PHOSPHOTRANSFERASE"/>
    <property type="match status" value="1"/>
</dbReference>
<comment type="similarity">
    <text evidence="2">Belongs to the bacterial sugar transferase family.</text>
</comment>
<keyword evidence="5 9" id="KW-0812">Transmembrane</keyword>
<dbReference type="Pfam" id="PF02397">
    <property type="entry name" value="Bac_transf"/>
    <property type="match status" value="1"/>
</dbReference>
<evidence type="ECO:0000256" key="9">
    <source>
        <dbReference type="SAM" id="Phobius"/>
    </source>
</evidence>
<evidence type="ECO:0000256" key="4">
    <source>
        <dbReference type="ARBA" id="ARBA00022679"/>
    </source>
</evidence>
<evidence type="ECO:0000256" key="3">
    <source>
        <dbReference type="ARBA" id="ARBA00022475"/>
    </source>
</evidence>
<organism evidence="11 12">
    <name type="scientific">Ruegeria spongiae</name>
    <dbReference type="NCBI Taxonomy" id="2942209"/>
    <lineage>
        <taxon>Bacteria</taxon>
        <taxon>Pseudomonadati</taxon>
        <taxon>Pseudomonadota</taxon>
        <taxon>Alphaproteobacteria</taxon>
        <taxon>Rhodobacterales</taxon>
        <taxon>Roseobacteraceae</taxon>
        <taxon>Ruegeria</taxon>
    </lineage>
</organism>
<dbReference type="EMBL" id="JAMFMB010000033">
    <property type="protein sequence ID" value="MCL6285627.1"/>
    <property type="molecule type" value="Genomic_DNA"/>
</dbReference>
<evidence type="ECO:0000256" key="2">
    <source>
        <dbReference type="ARBA" id="ARBA00006464"/>
    </source>
</evidence>
<keyword evidence="4 11" id="KW-0808">Transferase</keyword>
<evidence type="ECO:0000256" key="7">
    <source>
        <dbReference type="ARBA" id="ARBA00023136"/>
    </source>
</evidence>
<evidence type="ECO:0000259" key="10">
    <source>
        <dbReference type="Pfam" id="PF02397"/>
    </source>
</evidence>
<sequence length="199" mass="22655">MFDITVGVLMLVLFAPLMLLIASLIVLRDGPGVFYAHKRVGRGGRQFNCLKFRTMMKDADTRLAHILATDPVAQREWAIYRKLRNDPRIIPGIGHRLRKLSLDELPQIWNVIRGDMSIVGSRPVTREELVRYGSAAQLYTQMRPGLTGPWQASSRSDATYEARIAMDIEYFQNWSLMEDLRITAKTAMMVLRGRSPGAY</sequence>
<evidence type="ECO:0000313" key="11">
    <source>
        <dbReference type="EMBL" id="MCL6285627.1"/>
    </source>
</evidence>
<protein>
    <submittedName>
        <fullName evidence="11">Sugar transferase</fullName>
    </submittedName>
</protein>
<evidence type="ECO:0000256" key="6">
    <source>
        <dbReference type="ARBA" id="ARBA00022989"/>
    </source>
</evidence>
<dbReference type="RefSeq" id="WP_249712601.1">
    <property type="nucleotide sequence ID" value="NZ_JAMFMB010000033.1"/>
</dbReference>
<feature type="domain" description="Bacterial sugar transferase" evidence="10">
    <location>
        <begin position="1"/>
        <end position="191"/>
    </location>
</feature>
<accession>A0ABT0Q7T8</accession>
<evidence type="ECO:0000256" key="5">
    <source>
        <dbReference type="ARBA" id="ARBA00022692"/>
    </source>
</evidence>
<proteinExistence type="inferred from homology"/>
<comment type="caution">
    <text evidence="11">The sequence shown here is derived from an EMBL/GenBank/DDBJ whole genome shotgun (WGS) entry which is preliminary data.</text>
</comment>
<dbReference type="Proteomes" id="UP001203880">
    <property type="component" value="Unassembled WGS sequence"/>
</dbReference>
<dbReference type="GO" id="GO:0016740">
    <property type="term" value="F:transferase activity"/>
    <property type="evidence" value="ECO:0007669"/>
    <property type="project" value="UniProtKB-KW"/>
</dbReference>
<comment type="subcellular location">
    <subcellularLocation>
        <location evidence="1">Cell membrane</location>
    </subcellularLocation>
</comment>
<dbReference type="InterPro" id="IPR003362">
    <property type="entry name" value="Bact_transf"/>
</dbReference>
<feature type="transmembrane region" description="Helical" evidence="9">
    <location>
        <begin position="6"/>
        <end position="27"/>
    </location>
</feature>
<keyword evidence="6 9" id="KW-1133">Transmembrane helix</keyword>
<reference evidence="11" key="1">
    <citation type="submission" date="2022-05" db="EMBL/GenBank/DDBJ databases">
        <authorList>
            <person name="Park J.-S."/>
        </authorList>
    </citation>
    <scope>NUCLEOTIDE SEQUENCE</scope>
    <source>
        <strain evidence="11">2012CJ41-6</strain>
    </source>
</reference>
<gene>
    <name evidence="11" type="ORF">M3P21_19035</name>
</gene>
<evidence type="ECO:0000256" key="8">
    <source>
        <dbReference type="ARBA" id="ARBA00023169"/>
    </source>
</evidence>
<keyword evidence="8" id="KW-0270">Exopolysaccharide synthesis</keyword>
<evidence type="ECO:0000313" key="12">
    <source>
        <dbReference type="Proteomes" id="UP001203880"/>
    </source>
</evidence>
<evidence type="ECO:0000256" key="1">
    <source>
        <dbReference type="ARBA" id="ARBA00004236"/>
    </source>
</evidence>
<name>A0ABT0Q7T8_9RHOB</name>
<dbReference type="PANTHER" id="PTHR30576">
    <property type="entry name" value="COLANIC BIOSYNTHESIS UDP-GLUCOSE LIPID CARRIER TRANSFERASE"/>
    <property type="match status" value="1"/>
</dbReference>